<dbReference type="InterPro" id="IPR029071">
    <property type="entry name" value="Ubiquitin-like_domsf"/>
</dbReference>
<reference evidence="2 3" key="2">
    <citation type="submission" date="2024-10" db="EMBL/GenBank/DDBJ databases">
        <authorList>
            <person name="Ryan C."/>
        </authorList>
    </citation>
    <scope>NUCLEOTIDE SEQUENCE [LARGE SCALE GENOMIC DNA]</scope>
</reference>
<gene>
    <name evidence="2" type="ORF">URODEC1_LOCUS50362</name>
</gene>
<keyword evidence="3" id="KW-1185">Reference proteome</keyword>
<accession>A0ABC8ZZN2</accession>
<dbReference type="InterPro" id="IPR040610">
    <property type="entry name" value="SNRNP25_ubiquitin"/>
</dbReference>
<feature type="domain" description="Ubiquitin-like" evidence="1">
    <location>
        <begin position="62"/>
        <end position="144"/>
    </location>
</feature>
<sequence>MLAAMPAASIRPASPDAAGDIGAALALEDLLVAGGGGADCIGALSCGRRSSFSYRRLPEPRLRLTVRKLDGAFFEVDVARTAAVWELKAAIEEVFFALFDDTEKTISWQHVWSHFCLCFKDEKLTDDKATLRAFGIRDGDELHFAQHLSVDYTPCKSLPKNQKAASHRRSYTLLDDSRPRSLLDDLDEDEGEKFTDSRYSTSVLEDLCILEYNEERMEEESRKKGSLFRGWFSFSYSKSRSNRRTHVEEAVPLSSEKKNTRTKKGKWMSLNGWSL</sequence>
<evidence type="ECO:0000259" key="1">
    <source>
        <dbReference type="PROSITE" id="PS50053"/>
    </source>
</evidence>
<dbReference type="PANTHER" id="PTHR14942">
    <property type="entry name" value="U11/U12 SMALL NUCLEAR RIBONUCLEOPROTEIN 25 KDA PROTEIN"/>
    <property type="match status" value="1"/>
</dbReference>
<dbReference type="SUPFAM" id="SSF54236">
    <property type="entry name" value="Ubiquitin-like"/>
    <property type="match status" value="1"/>
</dbReference>
<dbReference type="CDD" id="cd17058">
    <property type="entry name" value="Ubl_SNRNP25"/>
    <property type="match status" value="1"/>
</dbReference>
<evidence type="ECO:0000313" key="2">
    <source>
        <dbReference type="EMBL" id="CAL4970917.1"/>
    </source>
</evidence>
<reference evidence="3" key="1">
    <citation type="submission" date="2024-06" db="EMBL/GenBank/DDBJ databases">
        <authorList>
            <person name="Ryan C."/>
        </authorList>
    </citation>
    <scope>NUCLEOTIDE SEQUENCE [LARGE SCALE GENOMIC DNA]</scope>
</reference>
<dbReference type="PANTHER" id="PTHR14942:SF9">
    <property type="entry name" value="OS02G0188500 PROTEIN"/>
    <property type="match status" value="1"/>
</dbReference>
<dbReference type="AlphaFoldDB" id="A0ABC8ZZN2"/>
<dbReference type="Pfam" id="PF18036">
    <property type="entry name" value="Ubiquitin_4"/>
    <property type="match status" value="1"/>
</dbReference>
<protein>
    <recommendedName>
        <fullName evidence="1">Ubiquitin-like domain-containing protein</fullName>
    </recommendedName>
</protein>
<dbReference type="InterPro" id="IPR039690">
    <property type="entry name" value="SNRNP25"/>
</dbReference>
<evidence type="ECO:0000313" key="3">
    <source>
        <dbReference type="Proteomes" id="UP001497457"/>
    </source>
</evidence>
<dbReference type="Gene3D" id="3.10.20.90">
    <property type="entry name" value="Phosphatidylinositol 3-kinase Catalytic Subunit, Chain A, domain 1"/>
    <property type="match status" value="1"/>
</dbReference>
<name>A0ABC8ZZN2_9POAL</name>
<dbReference type="PROSITE" id="PS50053">
    <property type="entry name" value="UBIQUITIN_2"/>
    <property type="match status" value="1"/>
</dbReference>
<dbReference type="EMBL" id="OZ075112">
    <property type="protein sequence ID" value="CAL4970917.1"/>
    <property type="molecule type" value="Genomic_DNA"/>
</dbReference>
<organism evidence="2 3">
    <name type="scientific">Urochloa decumbens</name>
    <dbReference type="NCBI Taxonomy" id="240449"/>
    <lineage>
        <taxon>Eukaryota</taxon>
        <taxon>Viridiplantae</taxon>
        <taxon>Streptophyta</taxon>
        <taxon>Embryophyta</taxon>
        <taxon>Tracheophyta</taxon>
        <taxon>Spermatophyta</taxon>
        <taxon>Magnoliopsida</taxon>
        <taxon>Liliopsida</taxon>
        <taxon>Poales</taxon>
        <taxon>Poaceae</taxon>
        <taxon>PACMAD clade</taxon>
        <taxon>Panicoideae</taxon>
        <taxon>Panicodae</taxon>
        <taxon>Paniceae</taxon>
        <taxon>Melinidinae</taxon>
        <taxon>Urochloa</taxon>
    </lineage>
</organism>
<dbReference type="Proteomes" id="UP001497457">
    <property type="component" value="Chromosome 2b"/>
</dbReference>
<proteinExistence type="predicted"/>
<dbReference type="InterPro" id="IPR000626">
    <property type="entry name" value="Ubiquitin-like_dom"/>
</dbReference>